<dbReference type="RefSeq" id="WP_381825881.1">
    <property type="nucleotide sequence ID" value="NZ_JBHTCF010000001.1"/>
</dbReference>
<dbReference type="PROSITE" id="PS51257">
    <property type="entry name" value="PROKAR_LIPOPROTEIN"/>
    <property type="match status" value="1"/>
</dbReference>
<dbReference type="Proteomes" id="UP001596523">
    <property type="component" value="Unassembled WGS sequence"/>
</dbReference>
<evidence type="ECO:0000313" key="2">
    <source>
        <dbReference type="Proteomes" id="UP001596523"/>
    </source>
</evidence>
<dbReference type="EMBL" id="JBHTCF010000001">
    <property type="protein sequence ID" value="MFC7303079.1"/>
    <property type="molecule type" value="Genomic_DNA"/>
</dbReference>
<gene>
    <name evidence="1" type="ORF">ACFQVC_02445</name>
</gene>
<keyword evidence="2" id="KW-1185">Reference proteome</keyword>
<sequence length="186" mass="19721">MNRAGAPGRWLIAAACVCVLTVLAGCAGPREPTVSLTPADTLKAAQLLLTDRCLTERGLTPPRPGAAPGSTAEARHVERALFGTGPAELTLTLPGGHVVGHHTDGCLAAAERRLYGDQRAWFRATTHVNNLKAKAPRRDQAAYRELRARALTEARTLLGTQLVTGDSGQLTTRGSGQLTCKERQLP</sequence>
<accession>A0ABW2JAP9</accession>
<name>A0ABW2JAP9_9ACTN</name>
<evidence type="ECO:0008006" key="3">
    <source>
        <dbReference type="Google" id="ProtNLM"/>
    </source>
</evidence>
<proteinExistence type="predicted"/>
<comment type="caution">
    <text evidence="1">The sequence shown here is derived from an EMBL/GenBank/DDBJ whole genome shotgun (WGS) entry which is preliminary data.</text>
</comment>
<reference evidence="2" key="1">
    <citation type="journal article" date="2019" name="Int. J. Syst. Evol. Microbiol.">
        <title>The Global Catalogue of Microorganisms (GCM) 10K type strain sequencing project: providing services to taxonomists for standard genome sequencing and annotation.</title>
        <authorList>
            <consortium name="The Broad Institute Genomics Platform"/>
            <consortium name="The Broad Institute Genome Sequencing Center for Infectious Disease"/>
            <person name="Wu L."/>
            <person name="Ma J."/>
        </authorList>
    </citation>
    <scope>NUCLEOTIDE SEQUENCE [LARGE SCALE GENOMIC DNA]</scope>
    <source>
        <strain evidence="2">SYNS20</strain>
    </source>
</reference>
<evidence type="ECO:0000313" key="1">
    <source>
        <dbReference type="EMBL" id="MFC7303079.1"/>
    </source>
</evidence>
<organism evidence="1 2">
    <name type="scientific">Streptomyces monticola</name>
    <dbReference type="NCBI Taxonomy" id="2666263"/>
    <lineage>
        <taxon>Bacteria</taxon>
        <taxon>Bacillati</taxon>
        <taxon>Actinomycetota</taxon>
        <taxon>Actinomycetes</taxon>
        <taxon>Kitasatosporales</taxon>
        <taxon>Streptomycetaceae</taxon>
        <taxon>Streptomyces</taxon>
    </lineage>
</organism>
<protein>
    <recommendedName>
        <fullName evidence="3">Lipoprotein</fullName>
    </recommendedName>
</protein>